<protein>
    <submittedName>
        <fullName evidence="1">Uncharacterized protein</fullName>
    </submittedName>
</protein>
<proteinExistence type="predicted"/>
<accession>A0A2T8IAC3</accession>
<dbReference type="AlphaFoldDB" id="A0A2T8IAC3"/>
<evidence type="ECO:0000313" key="1">
    <source>
        <dbReference type="EMBL" id="PVH34627.1"/>
    </source>
</evidence>
<sequence>MQYVPGPFENVLAMDFADTPWYKRDKHSNPHYTSVGFFEPWAAAAGVNVARYDEPLSSRDGFLLLAGSGSVVTNLCLCNPLARTCEFIPAAAFGASPKTCTYVLVTGHDDYCPSTGGGDAGDHSAVVFWILAVKREHDVERGVVYQIFSAASGEWGRVVKRSARFEEGLTHASICGEPSDMVVCRGCVYWLVKLTADDLRRCVFAVDVQTERTWRMELPEETWLVLATSGDGRLSLILQRGHHQIEVWVLVGDGQWTMRRAIDLYGFFPREGRVWFMIRGFCPRSGCLFGDVDHQKELLIDVDKGSLRPTGRIDVGSVTRYPYEMDWSTYLSKMKYF</sequence>
<name>A0A2T8IAC3_9POAL</name>
<reference evidence="1" key="1">
    <citation type="submission" date="2018-04" db="EMBL/GenBank/DDBJ databases">
        <title>WGS assembly of Panicum hallii.</title>
        <authorList>
            <person name="Lovell J."/>
            <person name="Jenkins J."/>
            <person name="Lowry D."/>
            <person name="Mamidi S."/>
            <person name="Sreedasyam A."/>
            <person name="Weng X."/>
            <person name="Barry K."/>
            <person name="Bonette J."/>
            <person name="Campitelli B."/>
            <person name="Daum C."/>
            <person name="Gordon S."/>
            <person name="Gould B."/>
            <person name="Lipzen A."/>
            <person name="Macqueen A."/>
            <person name="Palacio-Mejia J."/>
            <person name="Plott C."/>
            <person name="Shakirov E."/>
            <person name="Shu S."/>
            <person name="Yoshinaga Y."/>
            <person name="Zane M."/>
            <person name="Rokhsar D."/>
            <person name="Grimwood J."/>
            <person name="Schmutz J."/>
            <person name="Juenger T."/>
        </authorList>
    </citation>
    <scope>NUCLEOTIDE SEQUENCE [LARGE SCALE GENOMIC DNA]</scope>
    <source>
        <strain evidence="1">FIL2</strain>
    </source>
</reference>
<dbReference type="PANTHER" id="PTHR35828">
    <property type="entry name" value="OS08G0203800 PROTEIN-RELATED"/>
    <property type="match status" value="1"/>
</dbReference>
<dbReference type="Gramene" id="PVH34627">
    <property type="protein sequence ID" value="PVH34627"/>
    <property type="gene ID" value="PAHAL_8G261900"/>
</dbReference>
<dbReference type="Proteomes" id="UP000243499">
    <property type="component" value="Chromosome 8"/>
</dbReference>
<dbReference type="PANTHER" id="PTHR35828:SF16">
    <property type="entry name" value="F-BOX DOMAIN-CONTAINING PROTEIN"/>
    <property type="match status" value="1"/>
</dbReference>
<dbReference type="EMBL" id="CM008053">
    <property type="protein sequence ID" value="PVH34627.1"/>
    <property type="molecule type" value="Genomic_DNA"/>
</dbReference>
<organism evidence="1">
    <name type="scientific">Panicum hallii</name>
    <dbReference type="NCBI Taxonomy" id="206008"/>
    <lineage>
        <taxon>Eukaryota</taxon>
        <taxon>Viridiplantae</taxon>
        <taxon>Streptophyta</taxon>
        <taxon>Embryophyta</taxon>
        <taxon>Tracheophyta</taxon>
        <taxon>Spermatophyta</taxon>
        <taxon>Magnoliopsida</taxon>
        <taxon>Liliopsida</taxon>
        <taxon>Poales</taxon>
        <taxon>Poaceae</taxon>
        <taxon>PACMAD clade</taxon>
        <taxon>Panicoideae</taxon>
        <taxon>Panicodae</taxon>
        <taxon>Paniceae</taxon>
        <taxon>Panicinae</taxon>
        <taxon>Panicum</taxon>
        <taxon>Panicum sect. Panicum</taxon>
    </lineage>
</organism>
<gene>
    <name evidence="1" type="ORF">PAHAL_8G261900</name>
</gene>